<sequence length="165" mass="18217">MIPPAASEIYDEKGVDALSCCNKHIRSLSLGAGITLICQKNSNVKDILGVYGLKDGVMLHVTPHNKDEDSYSASLPRVQTTTSVAEMEGLRIEVEKLRAENAVLTRKLEEKSSQLECTVCMENDRNVVFAKCHHLVVCGGCAEELKECPVCRGEVKEKSMDVYWS</sequence>
<proteinExistence type="predicted"/>
<dbReference type="GO" id="GO:0008270">
    <property type="term" value="F:zinc ion binding"/>
    <property type="evidence" value="ECO:0007669"/>
    <property type="project" value="UniProtKB-KW"/>
</dbReference>
<dbReference type="InterPro" id="IPR001841">
    <property type="entry name" value="Znf_RING"/>
</dbReference>
<dbReference type="AlphaFoldDB" id="A0A081KCH9"/>
<protein>
    <recommendedName>
        <fullName evidence="5">RING-type domain-containing protein</fullName>
    </recommendedName>
</protein>
<dbReference type="GO" id="GO:0004842">
    <property type="term" value="F:ubiquitin-protein transferase activity"/>
    <property type="evidence" value="ECO:0007669"/>
    <property type="project" value="TreeGrafter"/>
</dbReference>
<keyword evidence="2" id="KW-0863">Zinc-finger</keyword>
<dbReference type="InterPro" id="IPR051652">
    <property type="entry name" value="MDM2_MDM4_MUL1"/>
</dbReference>
<evidence type="ECO:0000256" key="1">
    <source>
        <dbReference type="ARBA" id="ARBA00022723"/>
    </source>
</evidence>
<dbReference type="PANTHER" id="PTHR12183:SF32">
    <property type="entry name" value="MITOCHONDRIAL E3 UBIQUITIN PROTEIN LIGASE 1"/>
    <property type="match status" value="1"/>
</dbReference>
<evidence type="ECO:0000256" key="4">
    <source>
        <dbReference type="SAM" id="Coils"/>
    </source>
</evidence>
<name>A0A081KCH9_9GAMM</name>
<dbReference type="EMBL" id="JOJP01000001">
    <property type="protein sequence ID" value="KEI71855.1"/>
    <property type="molecule type" value="Genomic_DNA"/>
</dbReference>
<keyword evidence="4" id="KW-0175">Coiled coil</keyword>
<dbReference type="Pfam" id="PF13920">
    <property type="entry name" value="zf-C3HC4_3"/>
    <property type="match status" value="1"/>
</dbReference>
<evidence type="ECO:0000256" key="3">
    <source>
        <dbReference type="ARBA" id="ARBA00022833"/>
    </source>
</evidence>
<dbReference type="SMART" id="SM00184">
    <property type="entry name" value="RING"/>
    <property type="match status" value="1"/>
</dbReference>
<evidence type="ECO:0000256" key="2">
    <source>
        <dbReference type="ARBA" id="ARBA00022771"/>
    </source>
</evidence>
<evidence type="ECO:0000313" key="6">
    <source>
        <dbReference type="EMBL" id="KEI71855.1"/>
    </source>
</evidence>
<dbReference type="STRING" id="305900.GV64_14915"/>
<dbReference type="Gene3D" id="3.30.40.10">
    <property type="entry name" value="Zinc/RING finger domain, C3HC4 (zinc finger)"/>
    <property type="match status" value="1"/>
</dbReference>
<dbReference type="InterPro" id="IPR013083">
    <property type="entry name" value="Znf_RING/FYVE/PHD"/>
</dbReference>
<reference evidence="6 7" key="1">
    <citation type="submission" date="2014-06" db="EMBL/GenBank/DDBJ databases">
        <title>Whole Genome Sequences of Three Symbiotic Endozoicomonas Bacteria.</title>
        <authorList>
            <person name="Neave M.J."/>
            <person name="Apprill A."/>
            <person name="Voolstra C.R."/>
        </authorList>
    </citation>
    <scope>NUCLEOTIDE SEQUENCE [LARGE SCALE GENOMIC DNA]</scope>
    <source>
        <strain evidence="6 7">DSM 22380</strain>
    </source>
</reference>
<evidence type="ECO:0000313" key="7">
    <source>
        <dbReference type="Proteomes" id="UP000027997"/>
    </source>
</evidence>
<keyword evidence="7" id="KW-1185">Reference proteome</keyword>
<gene>
    <name evidence="6" type="ORF">GV64_14915</name>
</gene>
<dbReference type="SUPFAM" id="SSF57850">
    <property type="entry name" value="RING/U-box"/>
    <property type="match status" value="1"/>
</dbReference>
<accession>A0A081KCH9</accession>
<keyword evidence="1" id="KW-0479">Metal-binding</keyword>
<evidence type="ECO:0000259" key="5">
    <source>
        <dbReference type="PROSITE" id="PS50089"/>
    </source>
</evidence>
<dbReference type="PANTHER" id="PTHR12183">
    <property type="entry name" value="MITOCHONDRIAL UBIQUITIN LIGASE ACTIVATOR OF NFKB 1"/>
    <property type="match status" value="1"/>
</dbReference>
<feature type="coiled-coil region" evidence="4">
    <location>
        <begin position="87"/>
        <end position="114"/>
    </location>
</feature>
<dbReference type="Proteomes" id="UP000027997">
    <property type="component" value="Unassembled WGS sequence"/>
</dbReference>
<dbReference type="PROSITE" id="PS50089">
    <property type="entry name" value="ZF_RING_2"/>
    <property type="match status" value="1"/>
</dbReference>
<dbReference type="GO" id="GO:0016567">
    <property type="term" value="P:protein ubiquitination"/>
    <property type="evidence" value="ECO:0007669"/>
    <property type="project" value="TreeGrafter"/>
</dbReference>
<comment type="caution">
    <text evidence="6">The sequence shown here is derived from an EMBL/GenBank/DDBJ whole genome shotgun (WGS) entry which is preliminary data.</text>
</comment>
<feature type="domain" description="RING-type" evidence="5">
    <location>
        <begin position="117"/>
        <end position="152"/>
    </location>
</feature>
<organism evidence="6 7">
    <name type="scientific">Endozoicomonas elysicola</name>
    <dbReference type="NCBI Taxonomy" id="305900"/>
    <lineage>
        <taxon>Bacteria</taxon>
        <taxon>Pseudomonadati</taxon>
        <taxon>Pseudomonadota</taxon>
        <taxon>Gammaproteobacteria</taxon>
        <taxon>Oceanospirillales</taxon>
        <taxon>Endozoicomonadaceae</taxon>
        <taxon>Endozoicomonas</taxon>
    </lineage>
</organism>
<keyword evidence="3" id="KW-0862">Zinc</keyword>